<name>A0ACB5QK77_9BURK</name>
<reference evidence="1" key="1">
    <citation type="submission" date="2021-09" db="EMBL/GenBank/DDBJ databases">
        <title>Isolation and characterization of 3-chlorobenzoate degrading bacteria from soils in Shizuoka.</title>
        <authorList>
            <person name="Ifat A."/>
            <person name="Ogawa N."/>
            <person name="Kimbara K."/>
            <person name="Moriuchi R."/>
            <person name="Dohra H."/>
            <person name="Shintani M."/>
        </authorList>
    </citation>
    <scope>NUCLEOTIDE SEQUENCE</scope>
    <source>
        <strain evidence="1">19CS2-2</strain>
    </source>
</reference>
<sequence>MNTEGGIGKRPNGERVGAGAQTVTREIDRGNALRGSRKRLCYIGCPAVCAGEPSGVKDFDFAVELLSLPKQIENRHGRIAATCSISNCGQIDSDFRQIAVGSSVLAAKTYDFEQISDVPLLFATRPAPVTRSPMVYQTGCTRCGRASNKRRRI</sequence>
<keyword evidence="2" id="KW-1185">Reference proteome</keyword>
<evidence type="ECO:0000313" key="1">
    <source>
        <dbReference type="EMBL" id="GJH15079.1"/>
    </source>
</evidence>
<proteinExistence type="predicted"/>
<dbReference type="Proteomes" id="UP001055013">
    <property type="component" value="Unassembled WGS sequence"/>
</dbReference>
<evidence type="ECO:0000313" key="2">
    <source>
        <dbReference type="Proteomes" id="UP001055013"/>
    </source>
</evidence>
<dbReference type="EMBL" id="BPUR01000001">
    <property type="protein sequence ID" value="GJH15079.1"/>
    <property type="molecule type" value="Genomic_DNA"/>
</dbReference>
<accession>A0ACB5QK77</accession>
<comment type="caution">
    <text evidence="1">The sequence shown here is derived from an EMBL/GenBank/DDBJ whole genome shotgun (WGS) entry which is preliminary data.</text>
</comment>
<organism evidence="1 2">
    <name type="scientific">Caballeronia novacaledonica</name>
    <dbReference type="NCBI Taxonomy" id="1544861"/>
    <lineage>
        <taxon>Bacteria</taxon>
        <taxon>Pseudomonadati</taxon>
        <taxon>Pseudomonadota</taxon>
        <taxon>Betaproteobacteria</taxon>
        <taxon>Burkholderiales</taxon>
        <taxon>Burkholderiaceae</taxon>
        <taxon>Caballeronia</taxon>
    </lineage>
</organism>
<protein>
    <submittedName>
        <fullName evidence="1">Uncharacterized protein</fullName>
    </submittedName>
</protein>
<gene>
    <name evidence="1" type="ORF">CBA19CS22_01075</name>
</gene>